<accession>A0AAV4S622</accession>
<organism evidence="1 2">
    <name type="scientific">Caerostris darwini</name>
    <dbReference type="NCBI Taxonomy" id="1538125"/>
    <lineage>
        <taxon>Eukaryota</taxon>
        <taxon>Metazoa</taxon>
        <taxon>Ecdysozoa</taxon>
        <taxon>Arthropoda</taxon>
        <taxon>Chelicerata</taxon>
        <taxon>Arachnida</taxon>
        <taxon>Araneae</taxon>
        <taxon>Araneomorphae</taxon>
        <taxon>Entelegynae</taxon>
        <taxon>Araneoidea</taxon>
        <taxon>Araneidae</taxon>
        <taxon>Caerostris</taxon>
    </lineage>
</organism>
<name>A0AAV4S622_9ARAC</name>
<dbReference type="AlphaFoldDB" id="A0AAV4S622"/>
<gene>
    <name evidence="1" type="ORF">CDAR_440521</name>
</gene>
<evidence type="ECO:0000313" key="2">
    <source>
        <dbReference type="Proteomes" id="UP001054837"/>
    </source>
</evidence>
<reference evidence="1 2" key="1">
    <citation type="submission" date="2021-06" db="EMBL/GenBank/DDBJ databases">
        <title>Caerostris darwini draft genome.</title>
        <authorList>
            <person name="Kono N."/>
            <person name="Arakawa K."/>
        </authorList>
    </citation>
    <scope>NUCLEOTIDE SEQUENCE [LARGE SCALE GENOMIC DNA]</scope>
</reference>
<proteinExistence type="predicted"/>
<evidence type="ECO:0000313" key="1">
    <source>
        <dbReference type="EMBL" id="GIY28016.1"/>
    </source>
</evidence>
<sequence>MNGLMIPAVLHKPKLSFTRTLPSQQKRSIPKSWVKVAAAQHEALIRTSTERIFADCFLAKQDFFLAWQWTRAIYP</sequence>
<dbReference type="Proteomes" id="UP001054837">
    <property type="component" value="Unassembled WGS sequence"/>
</dbReference>
<comment type="caution">
    <text evidence="1">The sequence shown here is derived from an EMBL/GenBank/DDBJ whole genome shotgun (WGS) entry which is preliminary data.</text>
</comment>
<keyword evidence="2" id="KW-1185">Reference proteome</keyword>
<protein>
    <submittedName>
        <fullName evidence="1">Uncharacterized protein</fullName>
    </submittedName>
</protein>
<dbReference type="EMBL" id="BPLQ01007125">
    <property type="protein sequence ID" value="GIY28016.1"/>
    <property type="molecule type" value="Genomic_DNA"/>
</dbReference>